<evidence type="ECO:0000313" key="6">
    <source>
        <dbReference type="EMBL" id="PVY45569.1"/>
    </source>
</evidence>
<dbReference type="AlphaFoldDB" id="A0A2U1BA79"/>
<dbReference type="Proteomes" id="UP000245959">
    <property type="component" value="Unassembled WGS sequence"/>
</dbReference>
<keyword evidence="7" id="KW-1185">Reference proteome</keyword>
<dbReference type="Gene3D" id="1.10.10.10">
    <property type="entry name" value="Winged helix-like DNA-binding domain superfamily/Winged helix DNA-binding domain"/>
    <property type="match status" value="1"/>
</dbReference>
<gene>
    <name evidence="6" type="ORF">C8D82_102140</name>
    <name evidence="5" type="ORF">HF882_13930</name>
</gene>
<dbReference type="Gene3D" id="3.40.50.2300">
    <property type="match status" value="2"/>
</dbReference>
<dbReference type="PANTHER" id="PTHR30146:SF109">
    <property type="entry name" value="HTH-TYPE TRANSCRIPTIONAL REGULATOR GALS"/>
    <property type="match status" value="1"/>
</dbReference>
<comment type="caution">
    <text evidence="6">The sequence shown here is derived from an EMBL/GenBank/DDBJ whole genome shotgun (WGS) entry which is preliminary data.</text>
</comment>
<keyword evidence="2 6" id="KW-0238">DNA-binding</keyword>
<proteinExistence type="predicted"/>
<accession>A0A2U1BA79</accession>
<dbReference type="InterPro" id="IPR036390">
    <property type="entry name" value="WH_DNA-bd_sf"/>
</dbReference>
<protein>
    <submittedName>
        <fullName evidence="6">DNA-binding LacI/PurR family transcriptional regulator</fullName>
    </submittedName>
    <submittedName>
        <fullName evidence="5">Substrate-binding domain-containing protein</fullName>
    </submittedName>
</protein>
<reference evidence="6 7" key="1">
    <citation type="submission" date="2018-04" db="EMBL/GenBank/DDBJ databases">
        <title>Genomic Encyclopedia of Type Strains, Phase IV (KMG-IV): sequencing the most valuable type-strain genomes for metagenomic binning, comparative biology and taxonomic classification.</title>
        <authorList>
            <person name="Goeker M."/>
        </authorList>
    </citation>
    <scope>NUCLEOTIDE SEQUENCE [LARGE SCALE GENOMIC DNA]</scope>
    <source>
        <strain evidence="6 7">DSM 14823</strain>
    </source>
</reference>
<evidence type="ECO:0000313" key="7">
    <source>
        <dbReference type="Proteomes" id="UP000245959"/>
    </source>
</evidence>
<dbReference type="InterPro" id="IPR036388">
    <property type="entry name" value="WH-like_DNA-bd_sf"/>
</dbReference>
<keyword evidence="1" id="KW-0805">Transcription regulation</keyword>
<reference evidence="5 8" key="2">
    <citation type="submission" date="2020-04" db="EMBL/GenBank/DDBJ databases">
        <authorList>
            <person name="Hitch T.C.A."/>
            <person name="Wylensek D."/>
            <person name="Clavel T."/>
        </authorList>
    </citation>
    <scope>NUCLEOTIDE SEQUENCE [LARGE SCALE GENOMIC DNA]</scope>
    <source>
        <strain evidence="5 8">COR2-253-APC-1A</strain>
    </source>
</reference>
<evidence type="ECO:0000256" key="3">
    <source>
        <dbReference type="ARBA" id="ARBA00023163"/>
    </source>
</evidence>
<dbReference type="RefSeq" id="WP_116882594.1">
    <property type="nucleotide sequence ID" value="NZ_CABMMC010000022.1"/>
</dbReference>
<dbReference type="InterPro" id="IPR046335">
    <property type="entry name" value="LacI/GalR-like_sensor"/>
</dbReference>
<dbReference type="SUPFAM" id="SSF46785">
    <property type="entry name" value="Winged helix' DNA-binding domain"/>
    <property type="match status" value="1"/>
</dbReference>
<sequence length="357" mass="39857">MKLEPQIEELYRMLDRELDNFPSGTKFYSVRKLMDKFKCHRGVLDRTLERLEADRLIERVPQVGIFSSVTRRPNAYKVLLAVLDWPSEVTLEWNRMAGVYTETHHGWQLCKTMLVPDSDTIASLNTDGFDAAIIRTPRADISTDEMKWLASLSIPVVLLNADTGSFPVSNVRSADAGGAILACHHLYQCGHRQIAIVQSEPHSLPTDKQAVSFDYLSKLLGIRLIKIDCMTASGEYAQYKAYLGMKQYLEEHDGAAGFTAVYAITAEGVPGIMTALREFGYELPRDISIMAHSTEQIGKFYHPALTAVCADLGAEVEAAFTGIAAILKKKIANFKAEIPMKLIERDSVRTLTPNERI</sequence>
<dbReference type="OrthoDB" id="9798934at2"/>
<dbReference type="EMBL" id="QEKH01000002">
    <property type="protein sequence ID" value="PVY45569.1"/>
    <property type="molecule type" value="Genomic_DNA"/>
</dbReference>
<dbReference type="GeneID" id="78293927"/>
<dbReference type="GO" id="GO:0003700">
    <property type="term" value="F:DNA-binding transcription factor activity"/>
    <property type="evidence" value="ECO:0007669"/>
    <property type="project" value="TreeGrafter"/>
</dbReference>
<dbReference type="PANTHER" id="PTHR30146">
    <property type="entry name" value="LACI-RELATED TRANSCRIPTIONAL REPRESSOR"/>
    <property type="match status" value="1"/>
</dbReference>
<dbReference type="EMBL" id="JABAEW010000028">
    <property type="protein sequence ID" value="NMD87684.1"/>
    <property type="molecule type" value="Genomic_DNA"/>
</dbReference>
<organism evidence="6 7">
    <name type="scientific">Victivallis vadensis</name>
    <dbReference type="NCBI Taxonomy" id="172901"/>
    <lineage>
        <taxon>Bacteria</taxon>
        <taxon>Pseudomonadati</taxon>
        <taxon>Lentisphaerota</taxon>
        <taxon>Lentisphaeria</taxon>
        <taxon>Victivallales</taxon>
        <taxon>Victivallaceae</taxon>
        <taxon>Victivallis</taxon>
    </lineage>
</organism>
<dbReference type="Pfam" id="PF13377">
    <property type="entry name" value="Peripla_BP_3"/>
    <property type="match status" value="1"/>
</dbReference>
<name>A0A2U1BA79_9BACT</name>
<dbReference type="CDD" id="cd06267">
    <property type="entry name" value="PBP1_LacI_sugar_binding-like"/>
    <property type="match status" value="1"/>
</dbReference>
<evidence type="ECO:0000256" key="2">
    <source>
        <dbReference type="ARBA" id="ARBA00023125"/>
    </source>
</evidence>
<evidence type="ECO:0000259" key="4">
    <source>
        <dbReference type="Pfam" id="PF13377"/>
    </source>
</evidence>
<dbReference type="GO" id="GO:0000976">
    <property type="term" value="F:transcription cis-regulatory region binding"/>
    <property type="evidence" value="ECO:0007669"/>
    <property type="project" value="TreeGrafter"/>
</dbReference>
<evidence type="ECO:0000256" key="1">
    <source>
        <dbReference type="ARBA" id="ARBA00023015"/>
    </source>
</evidence>
<dbReference type="Proteomes" id="UP000576225">
    <property type="component" value="Unassembled WGS sequence"/>
</dbReference>
<feature type="domain" description="Transcriptional regulator LacI/GalR-like sensor" evidence="4">
    <location>
        <begin position="184"/>
        <end position="348"/>
    </location>
</feature>
<keyword evidence="3" id="KW-0804">Transcription</keyword>
<evidence type="ECO:0000313" key="8">
    <source>
        <dbReference type="Proteomes" id="UP000576225"/>
    </source>
</evidence>
<dbReference type="SUPFAM" id="SSF53822">
    <property type="entry name" value="Periplasmic binding protein-like I"/>
    <property type="match status" value="1"/>
</dbReference>
<evidence type="ECO:0000313" key="5">
    <source>
        <dbReference type="EMBL" id="NMD87684.1"/>
    </source>
</evidence>
<dbReference type="InterPro" id="IPR028082">
    <property type="entry name" value="Peripla_BP_I"/>
</dbReference>